<dbReference type="RefSeq" id="XP_049151360.1">
    <property type="nucleotide sequence ID" value="XM_049294214.1"/>
</dbReference>
<gene>
    <name evidence="1" type="ORF">CLUP02_15290</name>
</gene>
<proteinExistence type="predicted"/>
<dbReference type="GeneID" id="73349224"/>
<dbReference type="EMBL" id="CP019480">
    <property type="protein sequence ID" value="UQC89759.1"/>
    <property type="molecule type" value="Genomic_DNA"/>
</dbReference>
<sequence length="218" mass="24250">MLDMGSSSGILRIVYGRGFLRQYASVQGPVAGMVKTIRPGTGVRAVGGSQIPSVKLARLTLLGNLEFERTSWNTCALHKATDGKVPVTLVLGWAPGPIEEVPEFSEIDKEPRSASVDIRGAIGTDVVPIPSPSTYAVRLRRRSRFRHRGEWKPRNNKDDQQISRQTPYWPIDNLRCSEEFVRLSQSASEPDGEKVYVYGSTKSHMCRRKEWPINPAAS</sequence>
<accession>A0A9Q8T5N7</accession>
<dbReference type="KEGG" id="clup:CLUP02_15290"/>
<organism evidence="1 2">
    <name type="scientific">Colletotrichum lupini</name>
    <dbReference type="NCBI Taxonomy" id="145971"/>
    <lineage>
        <taxon>Eukaryota</taxon>
        <taxon>Fungi</taxon>
        <taxon>Dikarya</taxon>
        <taxon>Ascomycota</taxon>
        <taxon>Pezizomycotina</taxon>
        <taxon>Sordariomycetes</taxon>
        <taxon>Hypocreomycetidae</taxon>
        <taxon>Glomerellales</taxon>
        <taxon>Glomerellaceae</taxon>
        <taxon>Colletotrichum</taxon>
        <taxon>Colletotrichum acutatum species complex</taxon>
    </lineage>
</organism>
<evidence type="ECO:0000313" key="2">
    <source>
        <dbReference type="Proteomes" id="UP000830671"/>
    </source>
</evidence>
<reference evidence="1" key="1">
    <citation type="journal article" date="2021" name="Mol. Plant Microbe Interact.">
        <title>Complete Genome Sequence of the Plant-Pathogenic Fungus Colletotrichum lupini.</title>
        <authorList>
            <person name="Baroncelli R."/>
            <person name="Pensec F."/>
            <person name="Da Lio D."/>
            <person name="Boufleur T."/>
            <person name="Vicente I."/>
            <person name="Sarrocco S."/>
            <person name="Picot A."/>
            <person name="Baraldi E."/>
            <person name="Sukno S."/>
            <person name="Thon M."/>
            <person name="Le Floch G."/>
        </authorList>
    </citation>
    <scope>NUCLEOTIDE SEQUENCE</scope>
    <source>
        <strain evidence="1">IMI 504893</strain>
    </source>
</reference>
<evidence type="ECO:0000313" key="1">
    <source>
        <dbReference type="EMBL" id="UQC89759.1"/>
    </source>
</evidence>
<dbReference type="AlphaFoldDB" id="A0A9Q8T5N7"/>
<protein>
    <submittedName>
        <fullName evidence="1">Uncharacterized protein</fullName>
    </submittedName>
</protein>
<dbReference type="Proteomes" id="UP000830671">
    <property type="component" value="Chromosome 8"/>
</dbReference>
<name>A0A9Q8T5N7_9PEZI</name>
<keyword evidence="2" id="KW-1185">Reference proteome</keyword>